<sequence length="127" mass="13910">MRNSYDPSLKYVFTRPMLWNGKKVSAGDKVSTSKATTAVLNALVRMRHIEPSGKAAPVIVDEPGAVIDEPAMVADEPVTTTTAEIRRDAPKTYNVYVMGMPMNSEPFGSKSMAAEWCDSQGLTYNYS</sequence>
<gene>
    <name evidence="1" type="ORF">9NA_041</name>
</gene>
<dbReference type="KEGG" id="vg:22110899"/>
<dbReference type="EMBL" id="KJ802832">
    <property type="protein sequence ID" value="AIB07044.1"/>
    <property type="molecule type" value="Genomic_DNA"/>
</dbReference>
<name>A0A060D584_9CAUD</name>
<keyword evidence="2" id="KW-1185">Reference proteome</keyword>
<reference evidence="1 2" key="1">
    <citation type="submission" date="2014-07" db="EMBL/GenBank/DDBJ databases">
        <title>The genome sequence of Salmonella phage 9NA shows that it represents an unstudied type of tailed phage.</title>
        <authorList>
            <person name="Casjens S.R."/>
            <person name="Leavitt J.C."/>
            <person name="Hatfull G.F."/>
            <person name="Hendrix R.W."/>
        </authorList>
    </citation>
    <scope>NUCLEOTIDE SEQUENCE [LARGE SCALE GENOMIC DNA]</scope>
</reference>
<dbReference type="Proteomes" id="UP000026985">
    <property type="component" value="Segment"/>
</dbReference>
<evidence type="ECO:0000313" key="2">
    <source>
        <dbReference type="Proteomes" id="UP000026985"/>
    </source>
</evidence>
<protein>
    <submittedName>
        <fullName evidence="1">Uncharacterized protein</fullName>
    </submittedName>
</protein>
<accession>A0A060D584</accession>
<organism evidence="1 2">
    <name type="scientific">Salmonella phage 9NA</name>
    <dbReference type="NCBI Taxonomy" id="1113547"/>
    <lineage>
        <taxon>Viruses</taxon>
        <taxon>Duplodnaviria</taxon>
        <taxon>Heunggongvirae</taxon>
        <taxon>Uroviricota</taxon>
        <taxon>Caudoviricetes</taxon>
        <taxon>Nonanavirus</taxon>
        <taxon>Nonanavirus nv9NA</taxon>
    </lineage>
</organism>
<dbReference type="RefSeq" id="YP_009101211.1">
    <property type="nucleotide sequence ID" value="NC_025443.1"/>
</dbReference>
<dbReference type="OrthoDB" id="31989at10239"/>
<evidence type="ECO:0000313" key="1">
    <source>
        <dbReference type="EMBL" id="AIB07044.1"/>
    </source>
</evidence>
<proteinExistence type="predicted"/>